<organism evidence="7 8">
    <name type="scientific">Candidatus Dactylopiibacterium carminicum</name>
    <dbReference type="NCBI Taxonomy" id="857335"/>
    <lineage>
        <taxon>Bacteria</taxon>
        <taxon>Pseudomonadati</taxon>
        <taxon>Pseudomonadota</taxon>
        <taxon>Betaproteobacteria</taxon>
        <taxon>Rhodocyclales</taxon>
        <taxon>Rhodocyclaceae</taxon>
        <taxon>Candidatus Dactylopiibacterium</taxon>
    </lineage>
</organism>
<evidence type="ECO:0000313" key="7">
    <source>
        <dbReference type="EMBL" id="PAS91691.1"/>
    </source>
</evidence>
<reference evidence="7 8" key="2">
    <citation type="submission" date="2017-07" db="EMBL/GenBank/DDBJ databases">
        <title>Candidatus Dactylopiibacterium carminicum, a nitrogen-fixing symbiont of the cochineal insect Dactylopius coccus and Dactylopius opuntiae (Hemiptera: Coccoidea: Dactylopiidae).</title>
        <authorList>
            <person name="Vera A."/>
        </authorList>
    </citation>
    <scope>NUCLEOTIDE SEQUENCE [LARGE SCALE GENOMIC DNA]</scope>
    <source>
        <strain evidence="7 8">NFDCM</strain>
    </source>
</reference>
<feature type="chain" id="PRO_5013171001" evidence="4">
    <location>
        <begin position="29"/>
        <end position="1290"/>
    </location>
</feature>
<dbReference type="Proteomes" id="UP000216107">
    <property type="component" value="Unassembled WGS sequence"/>
</dbReference>
<evidence type="ECO:0000313" key="6">
    <source>
        <dbReference type="EMBL" id="KAF7599126.1"/>
    </source>
</evidence>
<dbReference type="InterPro" id="IPR008707">
    <property type="entry name" value="B-propeller_PilY1"/>
</dbReference>
<feature type="region of interest" description="Disordered" evidence="3">
    <location>
        <begin position="662"/>
        <end position="684"/>
    </location>
</feature>
<evidence type="ECO:0000256" key="2">
    <source>
        <dbReference type="ARBA" id="ARBA00022837"/>
    </source>
</evidence>
<dbReference type="Pfam" id="PF05567">
    <property type="entry name" value="T4P_PilY1"/>
    <property type="match status" value="1"/>
</dbReference>
<name>A0A272ENL6_9RHOO</name>
<feature type="region of interest" description="Disordered" evidence="3">
    <location>
        <begin position="602"/>
        <end position="638"/>
    </location>
</feature>
<feature type="compositionally biased region" description="Polar residues" evidence="3">
    <location>
        <begin position="668"/>
        <end position="684"/>
    </location>
</feature>
<dbReference type="Proteomes" id="UP000623509">
    <property type="component" value="Unassembled WGS sequence"/>
</dbReference>
<keyword evidence="9" id="KW-1185">Reference proteome</keyword>
<dbReference type="GO" id="GO:0046872">
    <property type="term" value="F:metal ion binding"/>
    <property type="evidence" value="ECO:0007669"/>
    <property type="project" value="UniProtKB-KW"/>
</dbReference>
<dbReference type="OrthoDB" id="7156875at2"/>
<evidence type="ECO:0000313" key="8">
    <source>
        <dbReference type="Proteomes" id="UP000216107"/>
    </source>
</evidence>
<evidence type="ECO:0000313" key="9">
    <source>
        <dbReference type="Proteomes" id="UP000623509"/>
    </source>
</evidence>
<gene>
    <name evidence="6" type="ORF">BGI27_09525</name>
    <name evidence="7" type="ORF">CGU29_14970</name>
</gene>
<proteinExistence type="predicted"/>
<dbReference type="PROSITE" id="PS51257">
    <property type="entry name" value="PROKAR_LIPOPROTEIN"/>
    <property type="match status" value="1"/>
</dbReference>
<evidence type="ECO:0000259" key="5">
    <source>
        <dbReference type="Pfam" id="PF05567"/>
    </source>
</evidence>
<sequence length="1290" mass="138809">MTNRMHLHPISLIVIMLYGCTLHSAASASEISLADSPLFSSVSVPGNLALALSVEYPTATTPAYTTSYSSNTTYLGYFDSNKCYTYQYNSTNAEASYFKPNRAATNRTCPAATTTLQLWSGNYLNWASMQTLDTFRWILTGGYRSVDNTTQTILTKTYAWYNGLNDNKSISSGVSTATPFNWSSSHTRVRSLGTAMYIAATSGTLGGSTIVNYNGHNNAVSNTNTKWAKSNSIYRVYINIEVCASSTLKESNCVAYGSNFKPEGLMQQYSKQLRYAAFGYYNQDGNDRDGGVLRAPMKFIGPTSTIPGSAAIANPNSEWDPSTGIMHINPNPEDVAATINAAAAEGFTVTVENSGVMNYLNKFGYYSQRYKSNDPVSELYYAVSRYLRNKGNVPAYTSLAGAGSNANANTYLDNFPALRTWQDPIQYACQKNFILGIGDVYAHYDRNLPGAKSDLLSSTESSTVRTFIESDDLSTIGEYASTPDGKIKNVAQAANAIGRLEGNSYYGDWRSPTCRVGTNGVYIASVAYDMNVRDIRPDLADKQTVSTYWMDVHENNKYCHKNQYWMAAKYGGFKVPEDFDPYSINLSTDSLTAESWRTNTDTLPFPGTNFEGSGTYSFTTDTNDSKDPRPDNYFPGNSPETMRSGLISAFAKIAAEAAAATGTALASPSPQKTETGSGNYQSTYDPDGWTGTLKGQRITYNSSGAPVLTTIWEAGALLNARAWSTRKIITYCDGDGIPLSSGMSCAASLAAVDGISTANQSASNYVNYLRGDRSQEVANGGAYRTRESRLGDIVNAKPVALGAPDFPWSDLYNQGYGEFKRNHSNRPTVVFAGANDGMLHAFNGSLTAIDKGQELFSYIPGLIYSDTDSATGGGLSSLGNPSFTHRFLVDGSPYVADIDFQKTPNATATTTDWRSILIGGLGKGGKGYYAIDVTDPTDWTSENSIADKILWEFSHTHLGYSYGVASVVKTAKYGWVVVLTSGYNNDDGKGYFFFVNPRTGELLEMVATSEGSTASPLNMAHATAYTPNYRDGTADAIYAADLQGNVWRLDVTASSGDYLAPTKIASLSSPSGGFQPVTTRPLVEAEPSSGKRYVLVGTGRLLADSDISTNQKQSFYAIIDGQKAFGAFYGGSISLPENSSFPVSRNNLEANTDLLSGIGSSPTNSMGWYYDMPLTNQIAERVTINPEANNGIIAWAGNLPDGDACSPAGTGKAYAVSLGLGRSVLRNSSGIRVASLGISSMVTDLAFGNLGGKIRLDAGGAGGEVENLDGDFASGTRLKRLNWRMVPTAD</sequence>
<reference evidence="6 9" key="1">
    <citation type="submission" date="2016-08" db="EMBL/GenBank/DDBJ databases">
        <title>Candidatus Dactylopiibacterium carminicum genome sequence.</title>
        <authorList>
            <person name="Ramirez-Puebla S.T."/>
            <person name="Ormeno-Orrillo E."/>
            <person name="Vera-Ponce De Leon A."/>
            <person name="Luis L."/>
            <person name="Sanchez-Flores A."/>
            <person name="Monica R."/>
            <person name="Martinez-Romero E."/>
        </authorList>
    </citation>
    <scope>NUCLEOTIDE SEQUENCE [LARGE SCALE GENOMIC DNA]</scope>
    <source>
        <strain evidence="6">END1</strain>
    </source>
</reference>
<evidence type="ECO:0000256" key="3">
    <source>
        <dbReference type="SAM" id="MobiDB-lite"/>
    </source>
</evidence>
<feature type="signal peptide" evidence="4">
    <location>
        <begin position="1"/>
        <end position="28"/>
    </location>
</feature>
<feature type="domain" description="PilY1 beta-propeller" evidence="5">
    <location>
        <begin position="790"/>
        <end position="1123"/>
    </location>
</feature>
<protein>
    <submittedName>
        <fullName evidence="7">Pilus assembly protein</fullName>
    </submittedName>
</protein>
<dbReference type="RefSeq" id="WP_095524649.1">
    <property type="nucleotide sequence ID" value="NZ_MDUX01000027.1"/>
</dbReference>
<evidence type="ECO:0000256" key="4">
    <source>
        <dbReference type="SAM" id="SignalP"/>
    </source>
</evidence>
<dbReference type="EMBL" id="NMRN01000065">
    <property type="protein sequence ID" value="PAS91691.1"/>
    <property type="molecule type" value="Genomic_DNA"/>
</dbReference>
<keyword evidence="1" id="KW-0479">Metal-binding</keyword>
<feature type="compositionally biased region" description="Polar residues" evidence="3">
    <location>
        <begin position="610"/>
        <end position="622"/>
    </location>
</feature>
<accession>A0A272ENL6</accession>
<evidence type="ECO:0000256" key="1">
    <source>
        <dbReference type="ARBA" id="ARBA00022723"/>
    </source>
</evidence>
<keyword evidence="2" id="KW-0106">Calcium</keyword>
<dbReference type="EMBL" id="MDUX01000027">
    <property type="protein sequence ID" value="KAF7599126.1"/>
    <property type="molecule type" value="Genomic_DNA"/>
</dbReference>
<keyword evidence="4" id="KW-0732">Signal</keyword>
<comment type="caution">
    <text evidence="7">The sequence shown here is derived from an EMBL/GenBank/DDBJ whole genome shotgun (WGS) entry which is preliminary data.</text>
</comment>